<feature type="non-terminal residue" evidence="1">
    <location>
        <position position="150"/>
    </location>
</feature>
<protein>
    <submittedName>
        <fullName evidence="1">Uncharacterized protein</fullName>
    </submittedName>
</protein>
<dbReference type="OrthoDB" id="2156052at2759"/>
<gene>
    <name evidence="1" type="ORF">B7463_g8431</name>
</gene>
<accession>A0A3E2H3D8</accession>
<name>A0A3E2H3D8_SCYLI</name>
<dbReference type="Proteomes" id="UP000258309">
    <property type="component" value="Unassembled WGS sequence"/>
</dbReference>
<feature type="non-terminal residue" evidence="1">
    <location>
        <position position="1"/>
    </location>
</feature>
<organism evidence="1 2">
    <name type="scientific">Scytalidium lignicola</name>
    <name type="common">Hyphomycete</name>
    <dbReference type="NCBI Taxonomy" id="5539"/>
    <lineage>
        <taxon>Eukaryota</taxon>
        <taxon>Fungi</taxon>
        <taxon>Dikarya</taxon>
        <taxon>Ascomycota</taxon>
        <taxon>Pezizomycotina</taxon>
        <taxon>Leotiomycetes</taxon>
        <taxon>Leotiomycetes incertae sedis</taxon>
        <taxon>Scytalidium</taxon>
    </lineage>
</organism>
<comment type="caution">
    <text evidence="1">The sequence shown here is derived from an EMBL/GenBank/DDBJ whole genome shotgun (WGS) entry which is preliminary data.</text>
</comment>
<evidence type="ECO:0000313" key="1">
    <source>
        <dbReference type="EMBL" id="RFU27885.1"/>
    </source>
</evidence>
<reference evidence="1 2" key="1">
    <citation type="submission" date="2018-05" db="EMBL/GenBank/DDBJ databases">
        <title>Draft genome sequence of Scytalidium lignicola DSM 105466, a ubiquitous saprotrophic fungus.</title>
        <authorList>
            <person name="Buettner E."/>
            <person name="Gebauer A.M."/>
            <person name="Hofrichter M."/>
            <person name="Liers C."/>
            <person name="Kellner H."/>
        </authorList>
    </citation>
    <scope>NUCLEOTIDE SEQUENCE [LARGE SCALE GENOMIC DNA]</scope>
    <source>
        <strain evidence="1 2">DSM 105466</strain>
    </source>
</reference>
<keyword evidence="2" id="KW-1185">Reference proteome</keyword>
<proteinExistence type="predicted"/>
<evidence type="ECO:0000313" key="2">
    <source>
        <dbReference type="Proteomes" id="UP000258309"/>
    </source>
</evidence>
<dbReference type="EMBL" id="NCSJ02000185">
    <property type="protein sequence ID" value="RFU27885.1"/>
    <property type="molecule type" value="Genomic_DNA"/>
</dbReference>
<dbReference type="AlphaFoldDB" id="A0A3E2H3D8"/>
<sequence>MTTVFKSQEIQLAFGDSKCAPSNNTKLQDVAGIDDARALQFVGELKVPWVLVWNEILTAMVLGLLNQTLHANGVQFRSASKVHYDQYLLMKALWTITLPEQFDAAALGLTRHLDRARERLANSPSWATYLDSFKRTFKEGMFSVVKWARY</sequence>